<evidence type="ECO:0000313" key="3">
    <source>
        <dbReference type="Proteomes" id="UP001196408"/>
    </source>
</evidence>
<dbReference type="EMBL" id="JAHOEF010000028">
    <property type="protein sequence ID" value="MBV3382724.1"/>
    <property type="molecule type" value="Genomic_DNA"/>
</dbReference>
<reference evidence="1 4" key="1">
    <citation type="submission" date="2021-06" db="EMBL/GenBank/DDBJ databases">
        <title>Collection of gut derived symbiotic bacterial strains cultured from healthy donors.</title>
        <authorList>
            <person name="Lin H."/>
            <person name="Littmann E."/>
            <person name="Pamer E.G."/>
        </authorList>
    </citation>
    <scope>NUCLEOTIDE SEQUENCE</scope>
    <source>
        <strain evidence="2 4">MSK.21.70</strain>
        <strain evidence="1">MSK.21.82</strain>
    </source>
</reference>
<dbReference type="Proteomes" id="UP001197492">
    <property type="component" value="Unassembled WGS sequence"/>
</dbReference>
<dbReference type="Proteomes" id="UP001196408">
    <property type="component" value="Unassembled WGS sequence"/>
</dbReference>
<sequence length="98" mass="11298">MNFIDHAISEITNGEDFVQAMADIYEYPEVRGELEKYPSWIKNIIVFIDCDTELGMDGLDLKSYADAVKVFDEIGLIEEAEVLRGCDNDIRRECREML</sequence>
<dbReference type="EMBL" id="JAHOEL010000028">
    <property type="protein sequence ID" value="MBV3392760.1"/>
    <property type="molecule type" value="Genomic_DNA"/>
</dbReference>
<evidence type="ECO:0000313" key="1">
    <source>
        <dbReference type="EMBL" id="MBV3382724.1"/>
    </source>
</evidence>
<organism evidence="1 3">
    <name type="scientific">Catenibacterium mitsuokai</name>
    <dbReference type="NCBI Taxonomy" id="100886"/>
    <lineage>
        <taxon>Bacteria</taxon>
        <taxon>Bacillati</taxon>
        <taxon>Bacillota</taxon>
        <taxon>Erysipelotrichia</taxon>
        <taxon>Erysipelotrichales</taxon>
        <taxon>Coprobacillaceae</taxon>
        <taxon>Catenibacterium</taxon>
    </lineage>
</organism>
<protein>
    <submittedName>
        <fullName evidence="1">Uncharacterized protein</fullName>
    </submittedName>
</protein>
<keyword evidence="4" id="KW-1185">Reference proteome</keyword>
<dbReference type="AlphaFoldDB" id="A0AAW4MUV9"/>
<proteinExistence type="predicted"/>
<name>A0AAW4MUV9_9FIRM</name>
<gene>
    <name evidence="1" type="ORF">KSV97_05730</name>
    <name evidence="2" type="ORF">KSW06_05755</name>
</gene>
<comment type="caution">
    <text evidence="1">The sequence shown here is derived from an EMBL/GenBank/DDBJ whole genome shotgun (WGS) entry which is preliminary data.</text>
</comment>
<evidence type="ECO:0000313" key="4">
    <source>
        <dbReference type="Proteomes" id="UP001197492"/>
    </source>
</evidence>
<accession>A0AAW4MUV9</accession>
<evidence type="ECO:0000313" key="2">
    <source>
        <dbReference type="EMBL" id="MBV3392760.1"/>
    </source>
</evidence>
<dbReference type="RefSeq" id="WP_217747568.1">
    <property type="nucleotide sequence ID" value="NZ_JAHOEB010000027.1"/>
</dbReference>